<feature type="domain" description="ZP" evidence="9">
    <location>
        <begin position="65"/>
        <end position="310"/>
    </location>
</feature>
<dbReference type="InterPro" id="IPR056953">
    <property type="entry name" value="CUT_N"/>
</dbReference>
<evidence type="ECO:0000256" key="3">
    <source>
        <dbReference type="ARBA" id="ARBA00022475"/>
    </source>
</evidence>
<comment type="subcellular location">
    <subcellularLocation>
        <location evidence="1">Cell membrane</location>
        <topology evidence="1">Single-pass type I membrane protein</topology>
    </subcellularLocation>
</comment>
<evidence type="ECO:0000256" key="8">
    <source>
        <dbReference type="SAM" id="Phobius"/>
    </source>
</evidence>
<feature type="transmembrane region" description="Helical" evidence="8">
    <location>
        <begin position="522"/>
        <end position="545"/>
    </location>
</feature>
<keyword evidence="6 8" id="KW-1133">Transmembrane helix</keyword>
<sequence>ELPVSPRDRETSHTLWISRLFPSPSLPPLIAEEMLRTQLLLLALSLALVSAIPVDNNVEGEPEIECGPTSITVNFNTRNPFMGHVFVKGLYDQQNCRNDEGGRQVAGIELAFDTCNVARTRSLNPKGIFVSTTVIISFHPQFVTKVDGAYRIECFYMESDKTVSADIEVSDLTTQFQTALVPMPVCKYEILDNGPTGEPVKFASVGQHVYHKWTCESETTDTFCSVVHSCTVDDGNGDRIMILNEDGCALDKFILNNLEYPQDLVAGQEAHVYKYADRNQLFYQCQISISVKEPNQECARPQCPEARNFGAKKVAEDAAVAHTTGESYNPTTQQVAVTASNYPATAAPAVAASTPAPAAPATSQRQRISIFSRKSSTTPEAVVSPEPHQGSSELFTAQALVEDDEESRIDHVLRLLRRKREIPEKDGVRVFSLDDSIESLVKSTNPVGDSNHSIRKRIKREDSPVWDGHTVDVRAELTALDYTDAEAALADLLRARRASRSTAEQLVSLSPINHNVCISMSALSFLGALTLILFSSLLFVITVLFRPRGSKSIDESEC</sequence>
<keyword evidence="2" id="KW-0193">Cuticle</keyword>
<feature type="non-terminal residue" evidence="10">
    <location>
        <position position="1"/>
    </location>
</feature>
<keyword evidence="5" id="KW-0732">Signal</keyword>
<accession>A0AAN4ZAP8</accession>
<dbReference type="InterPro" id="IPR051962">
    <property type="entry name" value="Cuticlin"/>
</dbReference>
<evidence type="ECO:0000256" key="5">
    <source>
        <dbReference type="ARBA" id="ARBA00022729"/>
    </source>
</evidence>
<keyword evidence="11" id="KW-1185">Reference proteome</keyword>
<keyword evidence="4 8" id="KW-0812">Transmembrane</keyword>
<evidence type="ECO:0000256" key="6">
    <source>
        <dbReference type="ARBA" id="ARBA00022989"/>
    </source>
</evidence>
<dbReference type="PANTHER" id="PTHR22907:SF51">
    <property type="entry name" value="CUTICLIN-1"/>
    <property type="match status" value="1"/>
</dbReference>
<dbReference type="Proteomes" id="UP001328107">
    <property type="component" value="Unassembled WGS sequence"/>
</dbReference>
<dbReference type="SMART" id="SM00241">
    <property type="entry name" value="ZP"/>
    <property type="match status" value="1"/>
</dbReference>
<comment type="caution">
    <text evidence="10">The sequence shown here is derived from an EMBL/GenBank/DDBJ whole genome shotgun (WGS) entry which is preliminary data.</text>
</comment>
<dbReference type="PROSITE" id="PS51034">
    <property type="entry name" value="ZP_2"/>
    <property type="match status" value="1"/>
</dbReference>
<reference evidence="11" key="1">
    <citation type="submission" date="2022-10" db="EMBL/GenBank/DDBJ databases">
        <title>Genome assembly of Pristionchus species.</title>
        <authorList>
            <person name="Yoshida K."/>
            <person name="Sommer R.J."/>
        </authorList>
    </citation>
    <scope>NUCLEOTIDE SEQUENCE [LARGE SCALE GENOMIC DNA]</scope>
    <source>
        <strain evidence="11">RS5460</strain>
    </source>
</reference>
<dbReference type="PANTHER" id="PTHR22907">
    <property type="entry name" value="GH04558P"/>
    <property type="match status" value="1"/>
</dbReference>
<dbReference type="AlphaFoldDB" id="A0AAN4ZAP8"/>
<evidence type="ECO:0000256" key="2">
    <source>
        <dbReference type="ARBA" id="ARBA00022460"/>
    </source>
</evidence>
<dbReference type="EMBL" id="BTRK01000002">
    <property type="protein sequence ID" value="GMR34285.1"/>
    <property type="molecule type" value="Genomic_DNA"/>
</dbReference>
<dbReference type="InterPro" id="IPR057475">
    <property type="entry name" value="CUT_C"/>
</dbReference>
<evidence type="ECO:0000313" key="11">
    <source>
        <dbReference type="Proteomes" id="UP001328107"/>
    </source>
</evidence>
<organism evidence="10 11">
    <name type="scientific">Pristionchus mayeri</name>
    <dbReference type="NCBI Taxonomy" id="1317129"/>
    <lineage>
        <taxon>Eukaryota</taxon>
        <taxon>Metazoa</taxon>
        <taxon>Ecdysozoa</taxon>
        <taxon>Nematoda</taxon>
        <taxon>Chromadorea</taxon>
        <taxon>Rhabditida</taxon>
        <taxon>Rhabditina</taxon>
        <taxon>Diplogasteromorpha</taxon>
        <taxon>Diplogasteroidea</taxon>
        <taxon>Neodiplogasteridae</taxon>
        <taxon>Pristionchus</taxon>
    </lineage>
</organism>
<dbReference type="Pfam" id="PF25057">
    <property type="entry name" value="CUT_N"/>
    <property type="match status" value="1"/>
</dbReference>
<dbReference type="GO" id="GO:0005886">
    <property type="term" value="C:plasma membrane"/>
    <property type="evidence" value="ECO:0007669"/>
    <property type="project" value="UniProtKB-SubCell"/>
</dbReference>
<evidence type="ECO:0000256" key="7">
    <source>
        <dbReference type="ARBA" id="ARBA00023136"/>
    </source>
</evidence>
<gene>
    <name evidence="10" type="ORF">PMAYCL1PPCAC_04480</name>
</gene>
<evidence type="ECO:0000259" key="9">
    <source>
        <dbReference type="PROSITE" id="PS51034"/>
    </source>
</evidence>
<protein>
    <recommendedName>
        <fullName evidence="9">ZP domain-containing protein</fullName>
    </recommendedName>
</protein>
<dbReference type="GO" id="GO:0042302">
    <property type="term" value="F:structural constituent of cuticle"/>
    <property type="evidence" value="ECO:0007669"/>
    <property type="project" value="UniProtKB-KW"/>
</dbReference>
<keyword evidence="7 8" id="KW-0472">Membrane</keyword>
<evidence type="ECO:0000313" key="10">
    <source>
        <dbReference type="EMBL" id="GMR34285.1"/>
    </source>
</evidence>
<evidence type="ECO:0000256" key="1">
    <source>
        <dbReference type="ARBA" id="ARBA00004251"/>
    </source>
</evidence>
<proteinExistence type="predicted"/>
<keyword evidence="3" id="KW-1003">Cell membrane</keyword>
<dbReference type="InterPro" id="IPR001507">
    <property type="entry name" value="ZP_dom"/>
</dbReference>
<name>A0AAN4ZAP8_9BILA</name>
<dbReference type="Pfam" id="PF25301">
    <property type="entry name" value="CUT_C"/>
    <property type="match status" value="1"/>
</dbReference>
<evidence type="ECO:0000256" key="4">
    <source>
        <dbReference type="ARBA" id="ARBA00022692"/>
    </source>
</evidence>